<dbReference type="InterPro" id="IPR003594">
    <property type="entry name" value="HATPase_dom"/>
</dbReference>
<keyword evidence="3" id="KW-0418">Kinase</keyword>
<feature type="domain" description="Histidine kinase/HSP90-like ATPase" evidence="2">
    <location>
        <begin position="413"/>
        <end position="536"/>
    </location>
</feature>
<evidence type="ECO:0000259" key="2">
    <source>
        <dbReference type="SMART" id="SM00387"/>
    </source>
</evidence>
<dbReference type="InterPro" id="IPR010559">
    <property type="entry name" value="Sig_transdc_His_kin_internal"/>
</dbReference>
<dbReference type="Gene3D" id="3.30.450.20">
    <property type="entry name" value="PAS domain"/>
    <property type="match status" value="1"/>
</dbReference>
<dbReference type="SMART" id="SM00387">
    <property type="entry name" value="HATPase_c"/>
    <property type="match status" value="1"/>
</dbReference>
<accession>A0A9X1WN75</accession>
<keyword evidence="4" id="KW-1185">Reference proteome</keyword>
<comment type="caution">
    <text evidence="3">The sequence shown here is derived from an EMBL/GenBank/DDBJ whole genome shotgun (WGS) entry which is preliminary data.</text>
</comment>
<dbReference type="AlphaFoldDB" id="A0A9X1WN75"/>
<name>A0A9X1WN75_9BACL</name>
<dbReference type="Proteomes" id="UP001139347">
    <property type="component" value="Unassembled WGS sequence"/>
</dbReference>
<keyword evidence="1" id="KW-0812">Transmembrane</keyword>
<protein>
    <submittedName>
        <fullName evidence="3">Histidine kinase</fullName>
    </submittedName>
</protein>
<dbReference type="Pfam" id="PF06580">
    <property type="entry name" value="His_kinase"/>
    <property type="match status" value="1"/>
</dbReference>
<dbReference type="Gene3D" id="3.30.565.10">
    <property type="entry name" value="Histidine kinase-like ATPase, C-terminal domain"/>
    <property type="match status" value="1"/>
</dbReference>
<sequence>MKRLGQPLSIKKKLLLSFLILFCAPLLCFCLIWYAKSAQTIEKNVIYYNEQIIERVSTQLDEYFTSIKADSQSLPGHPLVQQFIKADPKNTYEMYILKGRISKELVPNLRKDIYSFNLISNKGAYYGELKAVPGVESDTNFKIHGISEWNGVPVITVSRKVFDNETYQPAGTIVMSLSLQQMLKIADMKPYGENGSILIVNEAGQIIYHTDRKQWGKPLPESWSRKMDSANGHFTVKSDEGAKNVLYHVSPVTGFKIISETSRSEMLGGLFQLQLLTLLIGSLILILAFLLFYRMFREIKKLLEEVHTTKMREKELELRNREALVSAMQSQINPHFLYNTLEIINSYAIMSNIMPISKMTVNLSNMFRYSISNPDQVVSLRMELTYIQHFIEIQEERFDDLVFEMDIEEEMLDKVYLFRLIIQPLVENVFKHAYEEHGLPPGRIMITGSAQTDYYSIYIRDEGRGMPEDTMNQYNQAFTKISSDRMLRVGYTPFPSIGLWNVHTRLRLAFGHPYGLEISRSGEQGTEIQLKLPYLRGVVNDVHRTDCG</sequence>
<keyword evidence="3" id="KW-0808">Transferase</keyword>
<dbReference type="SUPFAM" id="SSF55874">
    <property type="entry name" value="ATPase domain of HSP90 chaperone/DNA topoisomerase II/histidine kinase"/>
    <property type="match status" value="1"/>
</dbReference>
<feature type="transmembrane region" description="Helical" evidence="1">
    <location>
        <begin position="271"/>
        <end position="293"/>
    </location>
</feature>
<dbReference type="InterPro" id="IPR050640">
    <property type="entry name" value="Bact_2-comp_sensor_kinase"/>
</dbReference>
<proteinExistence type="predicted"/>
<keyword evidence="1" id="KW-0472">Membrane</keyword>
<organism evidence="3 4">
    <name type="scientific">Paenibacillus mangrovi</name>
    <dbReference type="NCBI Taxonomy" id="2931978"/>
    <lineage>
        <taxon>Bacteria</taxon>
        <taxon>Bacillati</taxon>
        <taxon>Bacillota</taxon>
        <taxon>Bacilli</taxon>
        <taxon>Bacillales</taxon>
        <taxon>Paenibacillaceae</taxon>
        <taxon>Paenibacillus</taxon>
    </lineage>
</organism>
<dbReference type="GO" id="GO:0016020">
    <property type="term" value="C:membrane"/>
    <property type="evidence" value="ECO:0007669"/>
    <property type="project" value="InterPro"/>
</dbReference>
<keyword evidence="1" id="KW-1133">Transmembrane helix</keyword>
<dbReference type="EMBL" id="JALIRP010000003">
    <property type="protein sequence ID" value="MCJ8011994.1"/>
    <property type="molecule type" value="Genomic_DNA"/>
</dbReference>
<reference evidence="3" key="1">
    <citation type="submission" date="2022-04" db="EMBL/GenBank/DDBJ databases">
        <title>Paenibacillus mangrovi sp. nov., a novel endophytic bacterium isolated from bark of Kandelia candel.</title>
        <authorList>
            <person name="Tuo L."/>
        </authorList>
    </citation>
    <scope>NUCLEOTIDE SEQUENCE</scope>
    <source>
        <strain evidence="3">KQZ6P-2</strain>
    </source>
</reference>
<dbReference type="PANTHER" id="PTHR34220:SF7">
    <property type="entry name" value="SENSOR HISTIDINE KINASE YPDA"/>
    <property type="match status" value="1"/>
</dbReference>
<dbReference type="InterPro" id="IPR036890">
    <property type="entry name" value="HATPase_C_sf"/>
</dbReference>
<dbReference type="RefSeq" id="WP_244724339.1">
    <property type="nucleotide sequence ID" value="NZ_JALIRP010000003.1"/>
</dbReference>
<dbReference type="Pfam" id="PF02518">
    <property type="entry name" value="HATPase_c"/>
    <property type="match status" value="1"/>
</dbReference>
<gene>
    <name evidence="3" type="ORF">MUG84_09595</name>
</gene>
<dbReference type="PANTHER" id="PTHR34220">
    <property type="entry name" value="SENSOR HISTIDINE KINASE YPDA"/>
    <property type="match status" value="1"/>
</dbReference>
<evidence type="ECO:0000256" key="1">
    <source>
        <dbReference type="SAM" id="Phobius"/>
    </source>
</evidence>
<evidence type="ECO:0000313" key="4">
    <source>
        <dbReference type="Proteomes" id="UP001139347"/>
    </source>
</evidence>
<evidence type="ECO:0000313" key="3">
    <source>
        <dbReference type="EMBL" id="MCJ8011994.1"/>
    </source>
</evidence>
<dbReference type="GO" id="GO:0000155">
    <property type="term" value="F:phosphorelay sensor kinase activity"/>
    <property type="evidence" value="ECO:0007669"/>
    <property type="project" value="InterPro"/>
</dbReference>